<dbReference type="EMBL" id="WBMO01000002">
    <property type="protein sequence ID" value="MDV2477236.1"/>
    <property type="molecule type" value="Genomic_DNA"/>
</dbReference>
<sequence>MPNRKWHPWRHLRRHFPHVDVNFVDHPTHGDLGRLTRDGIEIDKTSTQTERRSTLSHEIGHLERGPVPTDPFFAAREECVVEELTARRMIRLPDLVDAVLWCQGRADDETAEELWVDPDILLTRIRTLTPGERKWVEHQLARRSN</sequence>
<name>A0ABU3WT93_9NOCA</name>
<comment type="caution">
    <text evidence="2">The sequence shown here is derived from an EMBL/GenBank/DDBJ whole genome shotgun (WGS) entry which is preliminary data.</text>
</comment>
<protein>
    <submittedName>
        <fullName evidence="2">ImmA/IrrE family metallo-endopeptidase</fullName>
    </submittedName>
</protein>
<dbReference type="EMBL" id="WBMO01000001">
    <property type="protein sequence ID" value="MDV2475117.1"/>
    <property type="molecule type" value="Genomic_DNA"/>
</dbReference>
<reference evidence="2 3" key="1">
    <citation type="submission" date="2019-10" db="EMBL/GenBank/DDBJ databases">
        <title>Draft Genome Assembly of Rhodococcus zopfii DSM44189.</title>
        <authorList>
            <person name="Sutton J.M."/>
            <person name="Akob D.M."/>
            <person name="Bushman T.J."/>
        </authorList>
    </citation>
    <scope>NUCLEOTIDE SEQUENCE [LARGE SCALE GENOMIC DNA]</scope>
    <source>
        <strain evidence="2 3">DSM 44189</strain>
    </source>
</reference>
<evidence type="ECO:0000313" key="2">
    <source>
        <dbReference type="EMBL" id="MDV2477236.1"/>
    </source>
</evidence>
<organism evidence="2 3">
    <name type="scientific">Rhodococcus zopfii</name>
    <dbReference type="NCBI Taxonomy" id="43772"/>
    <lineage>
        <taxon>Bacteria</taxon>
        <taxon>Bacillati</taxon>
        <taxon>Actinomycetota</taxon>
        <taxon>Actinomycetes</taxon>
        <taxon>Mycobacteriales</taxon>
        <taxon>Nocardiaceae</taxon>
        <taxon>Rhodococcus</taxon>
    </lineage>
</organism>
<accession>A0ABU3WT93</accession>
<keyword evidence="3" id="KW-1185">Reference proteome</keyword>
<evidence type="ECO:0000313" key="1">
    <source>
        <dbReference type="EMBL" id="MDV2475117.1"/>
    </source>
</evidence>
<gene>
    <name evidence="1" type="ORF">F8M49_06225</name>
    <name evidence="2" type="ORF">F8M49_21190</name>
</gene>
<evidence type="ECO:0000313" key="3">
    <source>
        <dbReference type="Proteomes" id="UP001275440"/>
    </source>
</evidence>
<proteinExistence type="predicted"/>
<dbReference type="Proteomes" id="UP001275440">
    <property type="component" value="Unassembled WGS sequence"/>
</dbReference>